<name>A0A8S5PDT4_9CAUD</name>
<reference evidence="1" key="1">
    <citation type="journal article" date="2021" name="Proc. Natl. Acad. Sci. U.S.A.">
        <title>A Catalog of Tens of Thousands of Viruses from Human Metagenomes Reveals Hidden Associations with Chronic Diseases.</title>
        <authorList>
            <person name="Tisza M.J."/>
            <person name="Buck C.B."/>
        </authorList>
    </citation>
    <scope>NUCLEOTIDE SEQUENCE</scope>
    <source>
        <strain evidence="1">Ctgr818</strain>
    </source>
</reference>
<sequence>MIAKEGTKHCKLILNGRYSIINHHKSKEITNVYANVIRKQLGLPQK</sequence>
<organism evidence="1">
    <name type="scientific">Myoviridae sp. ctgr818</name>
    <dbReference type="NCBI Taxonomy" id="2825150"/>
    <lineage>
        <taxon>Viruses</taxon>
        <taxon>Duplodnaviria</taxon>
        <taxon>Heunggongvirae</taxon>
        <taxon>Uroviricota</taxon>
        <taxon>Caudoviricetes</taxon>
    </lineage>
</organism>
<dbReference type="EMBL" id="BK015395">
    <property type="protein sequence ID" value="DAE04840.1"/>
    <property type="molecule type" value="Genomic_DNA"/>
</dbReference>
<evidence type="ECO:0000313" key="1">
    <source>
        <dbReference type="EMBL" id="DAE04840.1"/>
    </source>
</evidence>
<accession>A0A8S5PDT4</accession>
<proteinExistence type="predicted"/>
<protein>
    <submittedName>
        <fullName evidence="1">Putative mRNA interferase toxin</fullName>
    </submittedName>
</protein>